<dbReference type="OrthoDB" id="7164678at2"/>
<dbReference type="PROSITE" id="PS50088">
    <property type="entry name" value="ANK_REPEAT"/>
    <property type="match status" value="2"/>
</dbReference>
<evidence type="ECO:0000256" key="1">
    <source>
        <dbReference type="ARBA" id="ARBA00022737"/>
    </source>
</evidence>
<gene>
    <name evidence="4" type="ORF">phytr_12880</name>
</gene>
<dbReference type="Pfam" id="PF13637">
    <property type="entry name" value="Ank_4"/>
    <property type="match status" value="3"/>
</dbReference>
<reference evidence="4 5" key="1">
    <citation type="submission" date="2018-03" db="EMBL/GenBank/DDBJ databases">
        <title>A gene transfer event suggests a long-term partnership between eustigmatophyte algae and a novel lineage of endosymbiotic bacteria.</title>
        <authorList>
            <person name="Yurchenko T."/>
            <person name="Sevcikova T."/>
            <person name="Pribyl P."/>
            <person name="El Karkouri K."/>
            <person name="Klimes V."/>
            <person name="Amaral R."/>
            <person name="Zbrankova V."/>
            <person name="Kim E."/>
            <person name="Raoult D."/>
            <person name="Santos L.M.A."/>
            <person name="Elias M."/>
        </authorList>
    </citation>
    <scope>NUCLEOTIDE SEQUENCE [LARGE SCALE GENOMIC DNA]</scope>
    <source>
        <strain evidence="4">CCALA 838</strain>
    </source>
</reference>
<keyword evidence="5" id="KW-1185">Reference proteome</keyword>
<dbReference type="KEGG" id="ptc:phytr_12880"/>
<dbReference type="EMBL" id="CP027845">
    <property type="protein sequence ID" value="AVP88212.1"/>
    <property type="molecule type" value="Genomic_DNA"/>
</dbReference>
<keyword evidence="1" id="KW-0677">Repeat</keyword>
<sequence length="272" mass="30983">MNRNMQRLIRVIENKDSALAISLMEDNLVDLNQPLCEDNDSENCPSPLHYAARYGLIDVIRYLLDHGSNPLYRAKFCEYPITWAAKAGQLKAFKMLWGAIGVDKLEEKKIDIINSVIRYEPHIEVVRWFVEQGVSINEKLYYGHRTLLGSVIYSDDIKIVEYLIQQGADVDVLGDYNKNVFEITNNLEIIKVLIKHASQFDAESINTAIREAGSAAVELLIEKGIDLNQKDDEGLMPIHITILNENIEVIRSLLKVKVDIQVKDQNGYIPIE</sequence>
<evidence type="ECO:0000256" key="3">
    <source>
        <dbReference type="PROSITE-ProRule" id="PRU00023"/>
    </source>
</evidence>
<dbReference type="PANTHER" id="PTHR24126:SF14">
    <property type="entry name" value="ANK_REP_REGION DOMAIN-CONTAINING PROTEIN"/>
    <property type="match status" value="1"/>
</dbReference>
<accession>A0A2P1PA93</accession>
<keyword evidence="2 3" id="KW-0040">ANK repeat</keyword>
<proteinExistence type="predicted"/>
<feature type="repeat" description="ANK" evidence="3">
    <location>
        <begin position="233"/>
        <end position="265"/>
    </location>
</feature>
<protein>
    <submittedName>
        <fullName evidence="4">Uncharacterized protein</fullName>
    </submittedName>
</protein>
<dbReference type="SUPFAM" id="SSF48403">
    <property type="entry name" value="Ankyrin repeat"/>
    <property type="match status" value="1"/>
</dbReference>
<dbReference type="Gene3D" id="1.25.40.20">
    <property type="entry name" value="Ankyrin repeat-containing domain"/>
    <property type="match status" value="1"/>
</dbReference>
<feature type="repeat" description="ANK" evidence="3">
    <location>
        <begin position="43"/>
        <end position="75"/>
    </location>
</feature>
<dbReference type="PANTHER" id="PTHR24126">
    <property type="entry name" value="ANKYRIN REPEAT, PH AND SEC7 DOMAIN CONTAINING PROTEIN SECG-RELATED"/>
    <property type="match status" value="1"/>
</dbReference>
<evidence type="ECO:0000256" key="2">
    <source>
        <dbReference type="ARBA" id="ARBA00023043"/>
    </source>
</evidence>
<dbReference type="InterPro" id="IPR036770">
    <property type="entry name" value="Ankyrin_rpt-contain_sf"/>
</dbReference>
<dbReference type="RefSeq" id="WP_106875017.1">
    <property type="nucleotide sequence ID" value="NZ_CP027845.1"/>
</dbReference>
<dbReference type="SMART" id="SM00248">
    <property type="entry name" value="ANK"/>
    <property type="match status" value="5"/>
</dbReference>
<dbReference type="PROSITE" id="PS50297">
    <property type="entry name" value="ANK_REP_REGION"/>
    <property type="match status" value="2"/>
</dbReference>
<evidence type="ECO:0000313" key="4">
    <source>
        <dbReference type="EMBL" id="AVP88212.1"/>
    </source>
</evidence>
<evidence type="ECO:0000313" key="5">
    <source>
        <dbReference type="Proteomes" id="UP000241762"/>
    </source>
</evidence>
<dbReference type="Proteomes" id="UP000241762">
    <property type="component" value="Chromosome"/>
</dbReference>
<dbReference type="AlphaFoldDB" id="A0A2P1PA93"/>
<organism evidence="4 5">
    <name type="scientific">Candidatus Phycorickettsia trachydisci</name>
    <dbReference type="NCBI Taxonomy" id="2115978"/>
    <lineage>
        <taxon>Bacteria</taxon>
        <taxon>Pseudomonadati</taxon>
        <taxon>Pseudomonadota</taxon>
        <taxon>Alphaproteobacteria</taxon>
        <taxon>Rickettsiales</taxon>
        <taxon>Rickettsiaceae</taxon>
        <taxon>Candidatus Phycorickettsia</taxon>
    </lineage>
</organism>
<dbReference type="InterPro" id="IPR002110">
    <property type="entry name" value="Ankyrin_rpt"/>
</dbReference>
<name>A0A2P1PA93_9RICK</name>